<dbReference type="EMBL" id="FNEZ01000004">
    <property type="protein sequence ID" value="SDK18660.1"/>
    <property type="molecule type" value="Genomic_DNA"/>
</dbReference>
<gene>
    <name evidence="2" type="ORF">SAMN04487935_2746</name>
</gene>
<evidence type="ECO:0000313" key="3">
    <source>
        <dbReference type="Proteomes" id="UP000199580"/>
    </source>
</evidence>
<dbReference type="Proteomes" id="UP000199580">
    <property type="component" value="Unassembled WGS sequence"/>
</dbReference>
<protein>
    <submittedName>
        <fullName evidence="2">Uncharacterized protein</fullName>
    </submittedName>
</protein>
<feature type="region of interest" description="Disordered" evidence="1">
    <location>
        <begin position="1"/>
        <end position="74"/>
    </location>
</feature>
<dbReference type="RefSeq" id="WP_091396608.1">
    <property type="nucleotide sequence ID" value="NZ_BKAI01000008.1"/>
</dbReference>
<keyword evidence="3" id="KW-1185">Reference proteome</keyword>
<evidence type="ECO:0000256" key="1">
    <source>
        <dbReference type="SAM" id="MobiDB-lite"/>
    </source>
</evidence>
<name>A0A1G8ZX12_9FLAO</name>
<dbReference type="AlphaFoldDB" id="A0A1G8ZX12"/>
<sequence length="74" mass="8256">MSRNSDKDLDTFVNDNPDTNHIDKNIGNRDGFDSPVNKDFGKKSDGKESLTNDESADTDPNEVADKPTFKNDNH</sequence>
<proteinExistence type="predicted"/>
<reference evidence="2 3" key="1">
    <citation type="submission" date="2016-10" db="EMBL/GenBank/DDBJ databases">
        <authorList>
            <person name="de Groot N.N."/>
        </authorList>
    </citation>
    <scope>NUCLEOTIDE SEQUENCE [LARGE SCALE GENOMIC DNA]</scope>
    <source>
        <strain evidence="2 3">CGMCC 1.10076</strain>
    </source>
</reference>
<feature type="compositionally biased region" description="Basic and acidic residues" evidence="1">
    <location>
        <begin position="63"/>
        <end position="74"/>
    </location>
</feature>
<feature type="compositionally biased region" description="Basic and acidic residues" evidence="1">
    <location>
        <begin position="39"/>
        <end position="50"/>
    </location>
</feature>
<dbReference type="STRING" id="1128970.SAMN04487935_2746"/>
<evidence type="ECO:0000313" key="2">
    <source>
        <dbReference type="EMBL" id="SDK18660.1"/>
    </source>
</evidence>
<feature type="compositionally biased region" description="Basic and acidic residues" evidence="1">
    <location>
        <begin position="1"/>
        <end position="10"/>
    </location>
</feature>
<accession>A0A1G8ZX12</accession>
<organism evidence="2 3">
    <name type="scientific">Flavobacterium noncentrifugens</name>
    <dbReference type="NCBI Taxonomy" id="1128970"/>
    <lineage>
        <taxon>Bacteria</taxon>
        <taxon>Pseudomonadati</taxon>
        <taxon>Bacteroidota</taxon>
        <taxon>Flavobacteriia</taxon>
        <taxon>Flavobacteriales</taxon>
        <taxon>Flavobacteriaceae</taxon>
        <taxon>Flavobacterium</taxon>
    </lineage>
</organism>
<feature type="compositionally biased region" description="Basic and acidic residues" evidence="1">
    <location>
        <begin position="18"/>
        <end position="32"/>
    </location>
</feature>